<dbReference type="AlphaFoldDB" id="A0A378ML87"/>
<dbReference type="Proteomes" id="UP000254879">
    <property type="component" value="Unassembled WGS sequence"/>
</dbReference>
<dbReference type="SUPFAM" id="SSF56784">
    <property type="entry name" value="HAD-like"/>
    <property type="match status" value="1"/>
</dbReference>
<dbReference type="GO" id="GO:0000287">
    <property type="term" value="F:magnesium ion binding"/>
    <property type="evidence" value="ECO:0007669"/>
    <property type="project" value="TreeGrafter"/>
</dbReference>
<dbReference type="InterPro" id="IPR036412">
    <property type="entry name" value="HAD-like_sf"/>
</dbReference>
<accession>A0A378ML87</accession>
<dbReference type="Pfam" id="PF08282">
    <property type="entry name" value="Hydrolase_3"/>
    <property type="match status" value="1"/>
</dbReference>
<dbReference type="GO" id="GO:0016791">
    <property type="term" value="F:phosphatase activity"/>
    <property type="evidence" value="ECO:0007669"/>
    <property type="project" value="TreeGrafter"/>
</dbReference>
<dbReference type="CDD" id="cd07516">
    <property type="entry name" value="HAD_Pase"/>
    <property type="match status" value="1"/>
</dbReference>
<evidence type="ECO:0000313" key="1">
    <source>
        <dbReference type="EMBL" id="STY44505.1"/>
    </source>
</evidence>
<dbReference type="Gene3D" id="3.30.1240.10">
    <property type="match status" value="1"/>
</dbReference>
<evidence type="ECO:0000313" key="2">
    <source>
        <dbReference type="Proteomes" id="UP000254879"/>
    </source>
</evidence>
<gene>
    <name evidence="1" type="primary">yidA_2</name>
    <name evidence="1" type="ORF">NCTC10815_01847</name>
</gene>
<dbReference type="EMBL" id="UGPG01000001">
    <property type="protein sequence ID" value="STY44505.1"/>
    <property type="molecule type" value="Genomic_DNA"/>
</dbReference>
<dbReference type="PANTHER" id="PTHR10000">
    <property type="entry name" value="PHOSPHOSERINE PHOSPHATASE"/>
    <property type="match status" value="1"/>
</dbReference>
<reference evidence="1 2" key="1">
    <citation type="submission" date="2018-06" db="EMBL/GenBank/DDBJ databases">
        <authorList>
            <consortium name="Pathogen Informatics"/>
            <person name="Doyle S."/>
        </authorList>
    </citation>
    <scope>NUCLEOTIDE SEQUENCE [LARGE SCALE GENOMIC DNA]</scope>
    <source>
        <strain evidence="2">NCTC 10815</strain>
    </source>
</reference>
<sequence>MTNINTIVTDMDGTLLLKAGDAIHPLNKEVLGEWQAEGNQLFLATGRLDLAILKFIHELNITTPVISCNGGLIRDFTKNEILYKSDISLDLVKEVLATIHAQGLDFHIYTTERILGPSKSGKIAFFNKLNETLPENEQVPFTISADPLAELKEGEFPLKILVIEESKEKQAAVKQALSGLPLSVLSSASNLVDIMNKGIDKENGLRYLASQGYIDLTTTAAFGDNENDAGMLEASQIGVAVANAIPTTLERADEVTLDNESGGVGVYIQEKLLGNK</sequence>
<keyword evidence="1" id="KW-0378">Hydrolase</keyword>
<dbReference type="NCBIfam" id="TIGR01484">
    <property type="entry name" value="HAD-SF-IIB"/>
    <property type="match status" value="1"/>
</dbReference>
<dbReference type="SFLD" id="SFLDG01140">
    <property type="entry name" value="C2.B:_Phosphomannomutase_and_P"/>
    <property type="match status" value="1"/>
</dbReference>
<dbReference type="InterPro" id="IPR000150">
    <property type="entry name" value="Cof"/>
</dbReference>
<dbReference type="GO" id="GO:0005829">
    <property type="term" value="C:cytosol"/>
    <property type="evidence" value="ECO:0007669"/>
    <property type="project" value="TreeGrafter"/>
</dbReference>
<name>A0A378ML87_LISGR</name>
<dbReference type="SFLD" id="SFLDS00003">
    <property type="entry name" value="Haloacid_Dehalogenase"/>
    <property type="match status" value="1"/>
</dbReference>
<proteinExistence type="predicted"/>
<dbReference type="NCBIfam" id="TIGR00099">
    <property type="entry name" value="Cof-subfamily"/>
    <property type="match status" value="1"/>
</dbReference>
<dbReference type="InterPro" id="IPR006379">
    <property type="entry name" value="HAD-SF_hydro_IIB"/>
</dbReference>
<protein>
    <submittedName>
        <fullName evidence="1">Phosphatase YidA</fullName>
        <ecNumber evidence="1">3.1.3.-</ecNumber>
    </submittedName>
</protein>
<dbReference type="EC" id="3.1.3.-" evidence="1"/>
<organism evidence="1 2">
    <name type="scientific">Listeria grayi</name>
    <name type="common">Listeria murrayi</name>
    <dbReference type="NCBI Taxonomy" id="1641"/>
    <lineage>
        <taxon>Bacteria</taxon>
        <taxon>Bacillati</taxon>
        <taxon>Bacillota</taxon>
        <taxon>Bacilli</taxon>
        <taxon>Bacillales</taxon>
        <taxon>Listeriaceae</taxon>
        <taxon>Listeria</taxon>
    </lineage>
</organism>
<dbReference type="InterPro" id="IPR023214">
    <property type="entry name" value="HAD_sf"/>
</dbReference>
<dbReference type="PANTHER" id="PTHR10000:SF8">
    <property type="entry name" value="HAD SUPERFAMILY HYDROLASE-LIKE, TYPE 3"/>
    <property type="match status" value="1"/>
</dbReference>
<dbReference type="Gene3D" id="3.40.50.1000">
    <property type="entry name" value="HAD superfamily/HAD-like"/>
    <property type="match status" value="1"/>
</dbReference>